<name>A0ACC0IUL4_9ERIC</name>
<gene>
    <name evidence="1" type="ORF">LOK49_LG01G02510</name>
</gene>
<protein>
    <submittedName>
        <fullName evidence="1">Uncharacterized protein</fullName>
    </submittedName>
</protein>
<dbReference type="Proteomes" id="UP001060215">
    <property type="component" value="Chromosome 1"/>
</dbReference>
<keyword evidence="2" id="KW-1185">Reference proteome</keyword>
<organism evidence="1 2">
    <name type="scientific">Camellia lanceoleosa</name>
    <dbReference type="NCBI Taxonomy" id="1840588"/>
    <lineage>
        <taxon>Eukaryota</taxon>
        <taxon>Viridiplantae</taxon>
        <taxon>Streptophyta</taxon>
        <taxon>Embryophyta</taxon>
        <taxon>Tracheophyta</taxon>
        <taxon>Spermatophyta</taxon>
        <taxon>Magnoliopsida</taxon>
        <taxon>eudicotyledons</taxon>
        <taxon>Gunneridae</taxon>
        <taxon>Pentapetalae</taxon>
        <taxon>asterids</taxon>
        <taxon>Ericales</taxon>
        <taxon>Theaceae</taxon>
        <taxon>Camellia</taxon>
    </lineage>
</organism>
<accession>A0ACC0IUL4</accession>
<reference evidence="1 2" key="1">
    <citation type="journal article" date="2022" name="Plant J.">
        <title>Chromosome-level genome of Camellia lanceoleosa provides a valuable resource for understanding genome evolution and self-incompatibility.</title>
        <authorList>
            <person name="Gong W."/>
            <person name="Xiao S."/>
            <person name="Wang L."/>
            <person name="Liao Z."/>
            <person name="Chang Y."/>
            <person name="Mo W."/>
            <person name="Hu G."/>
            <person name="Li W."/>
            <person name="Zhao G."/>
            <person name="Zhu H."/>
            <person name="Hu X."/>
            <person name="Ji K."/>
            <person name="Xiang X."/>
            <person name="Song Q."/>
            <person name="Yuan D."/>
            <person name="Jin S."/>
            <person name="Zhang L."/>
        </authorList>
    </citation>
    <scope>NUCLEOTIDE SEQUENCE [LARGE SCALE GENOMIC DNA]</scope>
    <source>
        <strain evidence="1">SQ_2022a</strain>
    </source>
</reference>
<evidence type="ECO:0000313" key="2">
    <source>
        <dbReference type="Proteomes" id="UP001060215"/>
    </source>
</evidence>
<comment type="caution">
    <text evidence="1">The sequence shown here is derived from an EMBL/GenBank/DDBJ whole genome shotgun (WGS) entry which is preliminary data.</text>
</comment>
<dbReference type="EMBL" id="CM045758">
    <property type="protein sequence ID" value="KAI8029549.1"/>
    <property type="molecule type" value="Genomic_DNA"/>
</dbReference>
<proteinExistence type="predicted"/>
<evidence type="ECO:0000313" key="1">
    <source>
        <dbReference type="EMBL" id="KAI8029549.1"/>
    </source>
</evidence>
<sequence length="910" mass="101073">MELEDVESDLQALRKLYGLLKSNGNGSQSECLEYLDEKACVFLKNLLDGATERVFEAHSKFMEAQLGLYNLLPDIQLEKLKGMPMLRPPVSPDVSIISHGVGQSSAKAPNCNPITTREDKRTIITPTTQASVSEWSKFSSSAMEPQNRKRRCRACQQRSVKQVKSTEEHSHEITRNPKRDIASLQHQQPNQSSRFYWDTGLVKLDKQGNESVSSIGSQQKKTIHKIEPNLSGAGSLTCSPIISGSGVAKSVAIYDTSQEIGKSGETGFISKEVADAIRQVELHISSLQLAAELVCPSETMANSILGIDSVSPIKQTKQGVVTWSELSQDRKFVIGRDDSPSKQLSQRVRNSKNLSQLPQVVSQSHKPYLVGNDLLSPMARQNTVKPRETELPDQVARQTSKLLLPYDGPVSRLVSEKVGQSTNTALPNNDLSGHVGKLLSKGHGKPNWRTVQVTDQDEPMNRLQRQKNGHTSRSHARNCVRGLRVPPSPTNMSNASRSAFSSNKMPGQIEKENQNQNLMPQDLIRKGRTSQLSKPHQMITKPTPRDQKISQRMVSPTLYGKLMDQERGGVQESNKWVAQRKKILPRKQESEDTSSSSRSYSSWTSQQASSSGRDSKEYSLPSHKRGHRDMVPSSCSDSEEYSLPSHTRGQHDMSPTTSSDSEGYLLSGRTEGRYVGPTTSSSESEVNSLPSRGRPHHVGPTSSSESEECSPSDRVRGHHHMALSSRSTSMDSTKGSRLGDRVKPKKPIGGLRRLKDKLALIFHHHHHHHHHHDHRYQKAKVGHGGTSLWKNAGKKIFDSANKGEAYGEKAAEKLTKSVVCKVLDKKQHGHFFHTLVKGLLNSKKSKVPKGSIKRLGSGRHGSKKAVKKLQWWQMFRHQRAVKMPSKTKARVKLGVGSKKKRGLQALPKTR</sequence>